<evidence type="ECO:0000256" key="2">
    <source>
        <dbReference type="SAM" id="SignalP"/>
    </source>
</evidence>
<evidence type="ECO:0000256" key="1">
    <source>
        <dbReference type="SAM" id="MobiDB-lite"/>
    </source>
</evidence>
<dbReference type="AlphaFoldDB" id="A0A316U3N3"/>
<gene>
    <name evidence="3" type="ORF">BCV69DRAFT_213157</name>
</gene>
<name>A0A316U3N3_9BASI</name>
<proteinExistence type="predicted"/>
<feature type="chain" id="PRO_5016439934" evidence="2">
    <location>
        <begin position="23"/>
        <end position="213"/>
    </location>
</feature>
<dbReference type="EMBL" id="KZ819329">
    <property type="protein sequence ID" value="PWN19912.1"/>
    <property type="molecule type" value="Genomic_DNA"/>
</dbReference>
<reference evidence="3 4" key="1">
    <citation type="journal article" date="2018" name="Mol. Biol. Evol.">
        <title>Broad Genomic Sampling Reveals a Smut Pathogenic Ancestry of the Fungal Clade Ustilaginomycotina.</title>
        <authorList>
            <person name="Kijpornyongpan T."/>
            <person name="Mondo S.J."/>
            <person name="Barry K."/>
            <person name="Sandor L."/>
            <person name="Lee J."/>
            <person name="Lipzen A."/>
            <person name="Pangilinan J."/>
            <person name="LaButti K."/>
            <person name="Hainaut M."/>
            <person name="Henrissat B."/>
            <person name="Grigoriev I.V."/>
            <person name="Spatafora J.W."/>
            <person name="Aime M.C."/>
        </authorList>
    </citation>
    <scope>NUCLEOTIDE SEQUENCE [LARGE SCALE GENOMIC DNA]</scope>
    <source>
        <strain evidence="3 4">MCA 4718</strain>
    </source>
</reference>
<organism evidence="3 4">
    <name type="scientific">Pseudomicrostroma glucosiphilum</name>
    <dbReference type="NCBI Taxonomy" id="1684307"/>
    <lineage>
        <taxon>Eukaryota</taxon>
        <taxon>Fungi</taxon>
        <taxon>Dikarya</taxon>
        <taxon>Basidiomycota</taxon>
        <taxon>Ustilaginomycotina</taxon>
        <taxon>Exobasidiomycetes</taxon>
        <taxon>Microstromatales</taxon>
        <taxon>Microstromatales incertae sedis</taxon>
        <taxon>Pseudomicrostroma</taxon>
    </lineage>
</organism>
<dbReference type="Proteomes" id="UP000245942">
    <property type="component" value="Unassembled WGS sequence"/>
</dbReference>
<feature type="signal peptide" evidence="2">
    <location>
        <begin position="1"/>
        <end position="22"/>
    </location>
</feature>
<dbReference type="RefSeq" id="XP_025347072.1">
    <property type="nucleotide sequence ID" value="XM_025489764.1"/>
</dbReference>
<feature type="region of interest" description="Disordered" evidence="1">
    <location>
        <begin position="188"/>
        <end position="213"/>
    </location>
</feature>
<keyword evidence="2" id="KW-0732">Signal</keyword>
<evidence type="ECO:0000313" key="4">
    <source>
        <dbReference type="Proteomes" id="UP000245942"/>
    </source>
</evidence>
<dbReference type="GeneID" id="37011498"/>
<protein>
    <submittedName>
        <fullName evidence="3">Uncharacterized protein</fullName>
    </submittedName>
</protein>
<keyword evidence="4" id="KW-1185">Reference proteome</keyword>
<accession>A0A316U3N3</accession>
<sequence>MTLRSLIHRILGLRLHLLGTTGLECRHVRCVRRQSYTIHAPLVVLEPPLPPLRPPLKVVKVPCHLRLYQPCPISLCLSPPPPPRRSFLSSLLRTDPPPCADFAGRLLQPVNWHGLLWNTPRAPEGLAEMPEEPQKGHAVQPSMSRLRLEPIATIPPVYMRRASGLCISSSTIHLFDASFSPLQRLPSNPLSASLSPRESRISRLTGPEIPAAH</sequence>
<evidence type="ECO:0000313" key="3">
    <source>
        <dbReference type="EMBL" id="PWN19912.1"/>
    </source>
</evidence>